<dbReference type="GO" id="GO:0005829">
    <property type="term" value="C:cytosol"/>
    <property type="evidence" value="ECO:0007669"/>
    <property type="project" value="TreeGrafter"/>
</dbReference>
<sequence>MPISDVHIKLDDASGLIRLLEDYQELAAALSPPANHVVREVDVYKNVKSHLTLLSQQLAQHDQQRQVFFGSGFFSAIIRYICSFSAIFEKVQAARPPLKEEEHDELNGYASSVDVKEAQNDPYYRVSFIITLCMRILRNGMAGCAEAQSLLCQRFDSVAPLLANVTRFHTLNDPDMLLLSRSAVQMLSNLITSNTDVQRRMWTRIVITDRDEDKLILKFLSSPDTATQSAAQILLINFIRTPNPAEDAQMRCCQLCSTPAGLQLIQSLLSSSDSIMLRTASVANNSSTQEYEPESEIEGLEESLGFIYTIFAILFEGGYSSLLVSSLAPIEEISSLSSISMRSDLPIISSSQLTLLKLLDSWLHLHQKKVAESSSASSDIDGNAALMRLGPVQIAGSSEDVVNGDVGLLGLIDTFMQLSAFARTAMSSGIAKDGASPDQQPQDRRLIGVHHGLLLLLQSLLSISLAADGWSDALSNDETLRRTDEASFVTLSRALLSGMRRNEALVDELVALLDQTHQYAPALSPFRPTEAKASSGDPTTGSNEDAGNRPLPQGHSLSSTGKAAQETKGAQPMYGFDHLKRDIVRVLGSLVYVPANASFTEAFDQATGETSAPPAQADVTDHARRLANTKAQIRQVQGRVRDKGGLFHVLNMTVLDERNPCKSSLGHVRSLSGRSDYTDSAFYNFLNSAKTCANTPFLR</sequence>
<organism evidence="3 4">
    <name type="scientific">Ustilago trichophora</name>
    <dbReference type="NCBI Taxonomy" id="86804"/>
    <lineage>
        <taxon>Eukaryota</taxon>
        <taxon>Fungi</taxon>
        <taxon>Dikarya</taxon>
        <taxon>Basidiomycota</taxon>
        <taxon>Ustilaginomycotina</taxon>
        <taxon>Ustilaginomycetes</taxon>
        <taxon>Ustilaginales</taxon>
        <taxon>Ustilaginaceae</taxon>
        <taxon>Ustilago</taxon>
    </lineage>
</organism>
<keyword evidence="4" id="KW-1185">Reference proteome</keyword>
<evidence type="ECO:0008006" key="5">
    <source>
        <dbReference type="Google" id="ProtNLM"/>
    </source>
</evidence>
<evidence type="ECO:0000313" key="4">
    <source>
        <dbReference type="Proteomes" id="UP000324022"/>
    </source>
</evidence>
<name>A0A5C3EDP3_9BASI</name>
<proteinExistence type="inferred from homology"/>
<dbReference type="InterPro" id="IPR051374">
    <property type="entry name" value="Ataxin-10/CTR86_families"/>
</dbReference>
<gene>
    <name evidence="3" type="ORF">UTRI_04662</name>
</gene>
<comment type="similarity">
    <text evidence="1">Belongs to the ataxin-10 family.</text>
</comment>
<dbReference type="InterPro" id="IPR011989">
    <property type="entry name" value="ARM-like"/>
</dbReference>
<dbReference type="Proteomes" id="UP000324022">
    <property type="component" value="Unassembled WGS sequence"/>
</dbReference>
<feature type="region of interest" description="Disordered" evidence="2">
    <location>
        <begin position="523"/>
        <end position="567"/>
    </location>
</feature>
<dbReference type="OrthoDB" id="379794at2759"/>
<dbReference type="EMBL" id="OOIN01000024">
    <property type="protein sequence ID" value="SPO28784.1"/>
    <property type="molecule type" value="Genomic_DNA"/>
</dbReference>
<evidence type="ECO:0000256" key="1">
    <source>
        <dbReference type="ARBA" id="ARBA00008384"/>
    </source>
</evidence>
<feature type="compositionally biased region" description="Polar residues" evidence="2">
    <location>
        <begin position="536"/>
        <end position="545"/>
    </location>
</feature>
<dbReference type="PANTHER" id="PTHR13255">
    <property type="entry name" value="ATAXIN-10"/>
    <property type="match status" value="1"/>
</dbReference>
<protein>
    <recommendedName>
        <fullName evidence="5">Copper transport protein 86</fullName>
    </recommendedName>
</protein>
<evidence type="ECO:0000313" key="3">
    <source>
        <dbReference type="EMBL" id="SPO28784.1"/>
    </source>
</evidence>
<dbReference type="PANTHER" id="PTHR13255:SF0">
    <property type="entry name" value="ATAXIN-10"/>
    <property type="match status" value="1"/>
</dbReference>
<accession>A0A5C3EDP3</accession>
<dbReference type="Gene3D" id="1.25.10.10">
    <property type="entry name" value="Leucine-rich Repeat Variant"/>
    <property type="match status" value="1"/>
</dbReference>
<reference evidence="3 4" key="1">
    <citation type="submission" date="2018-03" db="EMBL/GenBank/DDBJ databases">
        <authorList>
            <person name="Guldener U."/>
        </authorList>
    </citation>
    <scope>NUCLEOTIDE SEQUENCE [LARGE SCALE GENOMIC DNA]</scope>
    <source>
        <strain evidence="3 4">NBRC100155</strain>
    </source>
</reference>
<evidence type="ECO:0000256" key="2">
    <source>
        <dbReference type="SAM" id="MobiDB-lite"/>
    </source>
</evidence>
<dbReference type="AlphaFoldDB" id="A0A5C3EDP3"/>